<name>A0A7D5KPT5_9EURY</name>
<keyword evidence="2" id="KW-1185">Reference proteome</keyword>
<reference evidence="1 2" key="1">
    <citation type="submission" date="2020-07" db="EMBL/GenBank/DDBJ databases">
        <title>Gai3-2, isolated from salt lake.</title>
        <authorList>
            <person name="Cui H."/>
            <person name="Shi X."/>
        </authorList>
    </citation>
    <scope>NUCLEOTIDE SEQUENCE [LARGE SCALE GENOMIC DNA]</scope>
    <source>
        <strain evidence="1 2">Gai3-2</strain>
        <plasmid evidence="1 2">unnamed2</plasmid>
    </source>
</reference>
<keyword evidence="1" id="KW-0614">Plasmid</keyword>
<protein>
    <submittedName>
        <fullName evidence="1">Uncharacterized protein</fullName>
    </submittedName>
</protein>
<sequence length="196" mass="21561">MMEDGELSNRVESFAARFVNEGSLLGDCRHHTVVDELTDQLLRNWFVDVRRRNPGCVPVLCEEVSFEPLMIVCRVLEDVWTSHRTHAPARLQARLAHSGVDKPLLLSPRGDSSVVSPAVPASVPALSSTRGCEETVHGSGAFSRTSSAHSCQTALANLAVHGVKETAARDRIEAFLLEGSLYEVEEKLQILPRSYE</sequence>
<dbReference type="EMBL" id="CP058531">
    <property type="protein sequence ID" value="QLG29822.1"/>
    <property type="molecule type" value="Genomic_DNA"/>
</dbReference>
<proteinExistence type="predicted"/>
<gene>
    <name evidence="1" type="ORF">HUG10_19615</name>
</gene>
<evidence type="ECO:0000313" key="1">
    <source>
        <dbReference type="EMBL" id="QLG29822.1"/>
    </source>
</evidence>
<geneLocation type="plasmid" evidence="1 2">
    <name>unnamed2</name>
</geneLocation>
<accession>A0A7D5KPT5</accession>
<organism evidence="1 2">
    <name type="scientific">Halorarum halophilum</name>
    <dbReference type="NCBI Taxonomy" id="2743090"/>
    <lineage>
        <taxon>Archaea</taxon>
        <taxon>Methanobacteriati</taxon>
        <taxon>Methanobacteriota</taxon>
        <taxon>Stenosarchaea group</taxon>
        <taxon>Halobacteria</taxon>
        <taxon>Halobacteriales</taxon>
        <taxon>Haloferacaceae</taxon>
        <taxon>Halorarum</taxon>
    </lineage>
</organism>
<dbReference type="AlphaFoldDB" id="A0A7D5KPT5"/>
<evidence type="ECO:0000313" key="2">
    <source>
        <dbReference type="Proteomes" id="UP000509750"/>
    </source>
</evidence>
<dbReference type="KEGG" id="halg:HUG10_19615"/>
<dbReference type="Proteomes" id="UP000509750">
    <property type="component" value="Plasmid unnamed2"/>
</dbReference>